<evidence type="ECO:0000313" key="7">
    <source>
        <dbReference type="Proteomes" id="UP000319514"/>
    </source>
</evidence>
<dbReference type="Gene3D" id="1.10.357.10">
    <property type="entry name" value="Tetracycline Repressor, domain 2"/>
    <property type="match status" value="1"/>
</dbReference>
<evidence type="ECO:0000256" key="2">
    <source>
        <dbReference type="ARBA" id="ARBA00023125"/>
    </source>
</evidence>
<dbReference type="AlphaFoldDB" id="A0A542ZL72"/>
<dbReference type="PROSITE" id="PS01081">
    <property type="entry name" value="HTH_TETR_1"/>
    <property type="match status" value="1"/>
</dbReference>
<feature type="DNA-binding region" description="H-T-H motif" evidence="4">
    <location>
        <begin position="27"/>
        <end position="46"/>
    </location>
</feature>
<dbReference type="InterPro" id="IPR009057">
    <property type="entry name" value="Homeodomain-like_sf"/>
</dbReference>
<organism evidence="6 7">
    <name type="scientific">Oryzihumus leptocrescens</name>
    <dbReference type="NCBI Taxonomy" id="297536"/>
    <lineage>
        <taxon>Bacteria</taxon>
        <taxon>Bacillati</taxon>
        <taxon>Actinomycetota</taxon>
        <taxon>Actinomycetes</taxon>
        <taxon>Micrococcales</taxon>
        <taxon>Intrasporangiaceae</taxon>
        <taxon>Oryzihumus</taxon>
    </lineage>
</organism>
<evidence type="ECO:0000313" key="6">
    <source>
        <dbReference type="EMBL" id="TQL60910.1"/>
    </source>
</evidence>
<protein>
    <submittedName>
        <fullName evidence="6">TetR family transcriptional regulator</fullName>
    </submittedName>
</protein>
<evidence type="ECO:0000256" key="3">
    <source>
        <dbReference type="ARBA" id="ARBA00023163"/>
    </source>
</evidence>
<keyword evidence="2 4" id="KW-0238">DNA-binding</keyword>
<name>A0A542ZL72_9MICO</name>
<sequence>MAEALTAEQVLVAAEDVLRRYGPAKATVVDVARELGVSHGSVYRHFPSKAALRDAVSEHWLARLSDPLEKVVASTAPAPQRIRTWVQQLSAAKRRMALEDPQLFATYHEIASGSRDVVRAHEATLADQLSRIIADGMSRGELASDLTAEQAGQAVFHAVIWFCHPAHAGEWGGPGVEQALDRVCTVVLDGLRPR</sequence>
<dbReference type="InterPro" id="IPR050109">
    <property type="entry name" value="HTH-type_TetR-like_transc_reg"/>
</dbReference>
<dbReference type="Pfam" id="PF17935">
    <property type="entry name" value="TetR_C_27"/>
    <property type="match status" value="1"/>
</dbReference>
<dbReference type="InterPro" id="IPR041478">
    <property type="entry name" value="TetR_C_27"/>
</dbReference>
<dbReference type="EMBL" id="VFOQ01000001">
    <property type="protein sequence ID" value="TQL60910.1"/>
    <property type="molecule type" value="Genomic_DNA"/>
</dbReference>
<evidence type="ECO:0000256" key="4">
    <source>
        <dbReference type="PROSITE-ProRule" id="PRU00335"/>
    </source>
</evidence>
<dbReference type="SUPFAM" id="SSF48498">
    <property type="entry name" value="Tetracyclin repressor-like, C-terminal domain"/>
    <property type="match status" value="1"/>
</dbReference>
<comment type="caution">
    <text evidence="6">The sequence shown here is derived from an EMBL/GenBank/DDBJ whole genome shotgun (WGS) entry which is preliminary data.</text>
</comment>
<dbReference type="PRINTS" id="PR00455">
    <property type="entry name" value="HTHTETR"/>
</dbReference>
<accession>A0A542ZL72</accession>
<dbReference type="GO" id="GO:0003700">
    <property type="term" value="F:DNA-binding transcription factor activity"/>
    <property type="evidence" value="ECO:0007669"/>
    <property type="project" value="TreeGrafter"/>
</dbReference>
<gene>
    <name evidence="6" type="ORF">FB474_2310</name>
</gene>
<dbReference type="InterPro" id="IPR023772">
    <property type="entry name" value="DNA-bd_HTH_TetR-type_CS"/>
</dbReference>
<reference evidence="6 7" key="1">
    <citation type="submission" date="2019-06" db="EMBL/GenBank/DDBJ databases">
        <title>Sequencing the genomes of 1000 actinobacteria strains.</title>
        <authorList>
            <person name="Klenk H.-P."/>
        </authorList>
    </citation>
    <scope>NUCLEOTIDE SEQUENCE [LARGE SCALE GENOMIC DNA]</scope>
    <source>
        <strain evidence="6 7">DSM 18082</strain>
    </source>
</reference>
<keyword evidence="7" id="KW-1185">Reference proteome</keyword>
<dbReference type="InterPro" id="IPR001647">
    <property type="entry name" value="HTH_TetR"/>
</dbReference>
<dbReference type="OrthoDB" id="3819648at2"/>
<evidence type="ECO:0000256" key="1">
    <source>
        <dbReference type="ARBA" id="ARBA00023015"/>
    </source>
</evidence>
<evidence type="ECO:0000259" key="5">
    <source>
        <dbReference type="PROSITE" id="PS50977"/>
    </source>
</evidence>
<dbReference type="Pfam" id="PF00440">
    <property type="entry name" value="TetR_N"/>
    <property type="match status" value="1"/>
</dbReference>
<dbReference type="PANTHER" id="PTHR30055:SF151">
    <property type="entry name" value="TRANSCRIPTIONAL REGULATORY PROTEIN"/>
    <property type="match status" value="1"/>
</dbReference>
<dbReference type="PROSITE" id="PS50977">
    <property type="entry name" value="HTH_TETR_2"/>
    <property type="match status" value="1"/>
</dbReference>
<dbReference type="PANTHER" id="PTHR30055">
    <property type="entry name" value="HTH-TYPE TRANSCRIPTIONAL REGULATOR RUTR"/>
    <property type="match status" value="1"/>
</dbReference>
<proteinExistence type="predicted"/>
<dbReference type="SUPFAM" id="SSF46689">
    <property type="entry name" value="Homeodomain-like"/>
    <property type="match status" value="1"/>
</dbReference>
<dbReference type="RefSeq" id="WP_141788751.1">
    <property type="nucleotide sequence ID" value="NZ_BAAAKX010000007.1"/>
</dbReference>
<dbReference type="Proteomes" id="UP000319514">
    <property type="component" value="Unassembled WGS sequence"/>
</dbReference>
<keyword evidence="3" id="KW-0804">Transcription</keyword>
<dbReference type="InterPro" id="IPR036271">
    <property type="entry name" value="Tet_transcr_reg_TetR-rel_C_sf"/>
</dbReference>
<keyword evidence="1" id="KW-0805">Transcription regulation</keyword>
<feature type="domain" description="HTH tetR-type" evidence="5">
    <location>
        <begin position="4"/>
        <end position="64"/>
    </location>
</feature>
<dbReference type="GO" id="GO:0000976">
    <property type="term" value="F:transcription cis-regulatory region binding"/>
    <property type="evidence" value="ECO:0007669"/>
    <property type="project" value="TreeGrafter"/>
</dbReference>